<evidence type="ECO:0000313" key="3">
    <source>
        <dbReference type="Proteomes" id="UP000008142"/>
    </source>
</evidence>
<reference evidence="3" key="1">
    <citation type="submission" date="2008-07" db="EMBL/GenBank/DDBJ databases">
        <title>Annotation of Ajellomyces capsulatus strain H88.</title>
        <authorList>
            <person name="Champion M."/>
            <person name="Cuomo C."/>
            <person name="Ma L.-J."/>
            <person name="Henn M.R."/>
            <person name="Sil A."/>
            <person name="Goldman B."/>
            <person name="Young S.K."/>
            <person name="Kodira C.D."/>
            <person name="Zeng Q."/>
            <person name="Koehrsen M."/>
            <person name="Alvarado L."/>
            <person name="Berlin A."/>
            <person name="Borenstein D."/>
            <person name="Chen Z."/>
            <person name="Engels R."/>
            <person name="Freedman E."/>
            <person name="Gellesch M."/>
            <person name="Goldberg J."/>
            <person name="Griggs A."/>
            <person name="Gujja S."/>
            <person name="Heiman D."/>
            <person name="Hepburn T."/>
            <person name="Howarth C."/>
            <person name="Jen D."/>
            <person name="Larson L."/>
            <person name="Lewis B."/>
            <person name="Mehta T."/>
            <person name="Park D."/>
            <person name="Pearson M."/>
            <person name="Roberts A."/>
            <person name="Saif S."/>
            <person name="Shea T."/>
            <person name="Shenoy N."/>
            <person name="Sisk P."/>
            <person name="Stolte C."/>
            <person name="Sykes S."/>
            <person name="Walk T."/>
            <person name="White J."/>
            <person name="Yandava C."/>
            <person name="Klein B."/>
            <person name="McEwen J.G."/>
            <person name="Puccia R."/>
            <person name="Goldman G.H."/>
            <person name="Felipe M.S."/>
            <person name="Nino-Vega G."/>
            <person name="San-Blas G."/>
            <person name="Taylor J."/>
            <person name="Mendoza L."/>
            <person name="Galagan J."/>
            <person name="Nusbaum C."/>
            <person name="Birren B."/>
        </authorList>
    </citation>
    <scope>NUCLEOTIDE SEQUENCE [LARGE SCALE GENOMIC DNA]</scope>
    <source>
        <strain evidence="3">H88</strain>
    </source>
</reference>
<protein>
    <submittedName>
        <fullName evidence="2">Uncharacterized protein</fullName>
    </submittedName>
</protein>
<feature type="region of interest" description="Disordered" evidence="1">
    <location>
        <begin position="137"/>
        <end position="166"/>
    </location>
</feature>
<dbReference type="Proteomes" id="UP000008142">
    <property type="component" value="Unassembled WGS sequence"/>
</dbReference>
<dbReference type="AlphaFoldDB" id="F0UAZ2"/>
<organism evidence="3">
    <name type="scientific">Ajellomyces capsulatus (strain H88)</name>
    <name type="common">Darling's disease fungus</name>
    <name type="synonym">Histoplasma capsulatum</name>
    <dbReference type="NCBI Taxonomy" id="544711"/>
    <lineage>
        <taxon>Eukaryota</taxon>
        <taxon>Fungi</taxon>
        <taxon>Dikarya</taxon>
        <taxon>Ascomycota</taxon>
        <taxon>Pezizomycotina</taxon>
        <taxon>Eurotiomycetes</taxon>
        <taxon>Eurotiomycetidae</taxon>
        <taxon>Onygenales</taxon>
        <taxon>Ajellomycetaceae</taxon>
        <taxon>Histoplasma</taxon>
    </lineage>
</organism>
<feature type="region of interest" description="Disordered" evidence="1">
    <location>
        <begin position="202"/>
        <end position="231"/>
    </location>
</feature>
<evidence type="ECO:0000256" key="1">
    <source>
        <dbReference type="SAM" id="MobiDB-lite"/>
    </source>
</evidence>
<proteinExistence type="predicted"/>
<feature type="compositionally biased region" description="Basic and acidic residues" evidence="1">
    <location>
        <begin position="222"/>
        <end position="231"/>
    </location>
</feature>
<dbReference type="HOGENOM" id="CLU_997366_0_0_1"/>
<name>F0UAZ2_AJEC8</name>
<dbReference type="EMBL" id="DS990637">
    <property type="protein sequence ID" value="EGC42955.1"/>
    <property type="molecule type" value="Genomic_DNA"/>
</dbReference>
<sequence length="279" mass="30387">MRRGWRRSFLNGAMRLQRGAAPELRAEAATEEPRQPILAGANIAFSSGFAWPGTEAKNEGATCAGAGDERTPGGLEWGIMVMGERRWANCGWRRQTRELSLVSGRGAALLGSESAQLAEALVPAQFGRRTLFLASGVQRSESAEQSESSRAAAERQKPWKNGNQVASFTVDRLGSGERVGRGRNGSLTGYWVLRRAAQGEDRPSLGWSSREQEQWEPGGEQGNRDDWSRRTPGEVVENGALRSTQNIRWSNLYLDCGRVDIEEPGGGRPGWPAGCWGSG</sequence>
<evidence type="ECO:0000313" key="2">
    <source>
        <dbReference type="EMBL" id="EGC42955.1"/>
    </source>
</evidence>
<accession>F0UAZ2</accession>
<gene>
    <name evidence="2" type="ORF">HCEG_02170</name>
</gene>
<feature type="compositionally biased region" description="Low complexity" evidence="1">
    <location>
        <begin position="138"/>
        <end position="151"/>
    </location>
</feature>
<dbReference type="OrthoDB" id="10567852at2759"/>